<dbReference type="PROSITE" id="PS51352">
    <property type="entry name" value="THIOREDOXIN_2"/>
    <property type="match status" value="1"/>
</dbReference>
<comment type="subcellular location">
    <subcellularLocation>
        <location evidence="1">Cell membrane</location>
        <topology evidence="1">Multi-pass membrane protein</topology>
    </subcellularLocation>
</comment>
<feature type="transmembrane region" description="Helical" evidence="6">
    <location>
        <begin position="6"/>
        <end position="29"/>
    </location>
</feature>
<keyword evidence="3 6" id="KW-0812">Transmembrane</keyword>
<proteinExistence type="predicted"/>
<dbReference type="InterPro" id="IPR003834">
    <property type="entry name" value="Cyt_c_assmbl_TM_dom"/>
</dbReference>
<dbReference type="InterPro" id="IPR000866">
    <property type="entry name" value="AhpC/TSA"/>
</dbReference>
<dbReference type="CDD" id="cd03012">
    <property type="entry name" value="TlpA_like_DipZ_like"/>
    <property type="match status" value="1"/>
</dbReference>
<gene>
    <name evidence="8" type="ORF">OM076_40335</name>
</gene>
<dbReference type="PANTHER" id="PTHR42852:SF13">
    <property type="entry name" value="PROTEIN DIPZ"/>
    <property type="match status" value="1"/>
</dbReference>
<keyword evidence="9" id="KW-1185">Reference proteome</keyword>
<dbReference type="GO" id="GO:0016209">
    <property type="term" value="F:antioxidant activity"/>
    <property type="evidence" value="ECO:0007669"/>
    <property type="project" value="InterPro"/>
</dbReference>
<dbReference type="PANTHER" id="PTHR42852">
    <property type="entry name" value="THIOL:DISULFIDE INTERCHANGE PROTEIN DSBE"/>
    <property type="match status" value="1"/>
</dbReference>
<dbReference type="InterPro" id="IPR036249">
    <property type="entry name" value="Thioredoxin-like_sf"/>
</dbReference>
<evidence type="ECO:0000256" key="3">
    <source>
        <dbReference type="ARBA" id="ARBA00022692"/>
    </source>
</evidence>
<evidence type="ECO:0000256" key="5">
    <source>
        <dbReference type="ARBA" id="ARBA00023136"/>
    </source>
</evidence>
<reference evidence="8" key="1">
    <citation type="submission" date="2022-10" db="EMBL/GenBank/DDBJ databases">
        <title>The WGS of Solirubrobacter ginsenosidimutans DSM 21036.</title>
        <authorList>
            <person name="Jiang Z."/>
        </authorList>
    </citation>
    <scope>NUCLEOTIDE SEQUENCE</scope>
    <source>
        <strain evidence="8">DSM 21036</strain>
    </source>
</reference>
<organism evidence="8 9">
    <name type="scientific">Solirubrobacter ginsenosidimutans</name>
    <dbReference type="NCBI Taxonomy" id="490573"/>
    <lineage>
        <taxon>Bacteria</taxon>
        <taxon>Bacillati</taxon>
        <taxon>Actinomycetota</taxon>
        <taxon>Thermoleophilia</taxon>
        <taxon>Solirubrobacterales</taxon>
        <taxon>Solirubrobacteraceae</taxon>
        <taxon>Solirubrobacter</taxon>
    </lineage>
</organism>
<accession>A0A9X3N0U5</accession>
<feature type="transmembrane region" description="Helical" evidence="6">
    <location>
        <begin position="41"/>
        <end position="62"/>
    </location>
</feature>
<evidence type="ECO:0000256" key="6">
    <source>
        <dbReference type="SAM" id="Phobius"/>
    </source>
</evidence>
<comment type="caution">
    <text evidence="8">The sequence shown here is derived from an EMBL/GenBank/DDBJ whole genome shotgun (WGS) entry which is preliminary data.</text>
</comment>
<dbReference type="GO" id="GO:0005886">
    <property type="term" value="C:plasma membrane"/>
    <property type="evidence" value="ECO:0007669"/>
    <property type="project" value="UniProtKB-SubCell"/>
</dbReference>
<protein>
    <submittedName>
        <fullName evidence="8">Cytochrome c biogenesis protein DipZ</fullName>
    </submittedName>
</protein>
<dbReference type="InterPro" id="IPR041017">
    <property type="entry name" value="Thioredoxin_10"/>
</dbReference>
<evidence type="ECO:0000313" key="8">
    <source>
        <dbReference type="EMBL" id="MDA0166581.1"/>
    </source>
</evidence>
<feature type="transmembrane region" description="Helical" evidence="6">
    <location>
        <begin position="74"/>
        <end position="93"/>
    </location>
</feature>
<dbReference type="InterPro" id="IPR013766">
    <property type="entry name" value="Thioredoxin_domain"/>
</dbReference>
<evidence type="ECO:0000256" key="2">
    <source>
        <dbReference type="ARBA" id="ARBA00022475"/>
    </source>
</evidence>
<dbReference type="RefSeq" id="WP_270045839.1">
    <property type="nucleotide sequence ID" value="NZ_JAPDOD010000069.1"/>
</dbReference>
<keyword evidence="4 6" id="KW-1133">Transmembrane helix</keyword>
<dbReference type="Gene3D" id="3.40.30.10">
    <property type="entry name" value="Glutaredoxin"/>
    <property type="match status" value="1"/>
</dbReference>
<evidence type="ECO:0000259" key="7">
    <source>
        <dbReference type="PROSITE" id="PS51352"/>
    </source>
</evidence>
<sequence>MVLLVLFALIAGAGTALSPCVLPVLPALLSAGATGGRRRPLGIVLGLAVTFTVTIVGLAKVVDGVGLGDSVTRDIAIVALAVFGLSVAIPWLGDRIEAPLSRLAKYGPKSGGRGFWSGILVGAALGFVYAPCAGPILAAVVSVSAASGRTVAVGLAFALGSSIVLLVLALAGRRLTVRLRGPALSRALGAVMVLTAVAMAFQLDVRFQTAIANHLPAAVVNPTNALETSHSVSEKLAQLRPDSKFANAAKTTTATTAGAKADLQDYGPAPDFVGNQRWFNSKPLTLASLKGRVVLIDFWTYTCINCIRTFPHLVAWDKTYRDRGLTIVGVHSPEFSFEKKASNVQRAIEQNGIKYPVAQDNDLATWNAWSNQYWPAEYLIDANGHVRYANFGEGDTEKTEAAIRALLVEAGAKGLGADAKPDKTYDPTAEATPETYIGSARAERFLPAVQKSGTSTYTPFDGDLPESNFTLGGTWKVTEESATAGPGATLRGNVTGKDVYLVLSGPGDVDVTVDGKHEQTVHVTTQKLYHLLSRPKSAAHDLQLKFAPGVAAFAFTFG</sequence>
<evidence type="ECO:0000256" key="1">
    <source>
        <dbReference type="ARBA" id="ARBA00004651"/>
    </source>
</evidence>
<dbReference type="InterPro" id="IPR050553">
    <property type="entry name" value="Thioredoxin_ResA/DsbE_sf"/>
</dbReference>
<dbReference type="Proteomes" id="UP001149140">
    <property type="component" value="Unassembled WGS sequence"/>
</dbReference>
<dbReference type="SUPFAM" id="SSF52833">
    <property type="entry name" value="Thioredoxin-like"/>
    <property type="match status" value="1"/>
</dbReference>
<evidence type="ECO:0000313" key="9">
    <source>
        <dbReference type="Proteomes" id="UP001149140"/>
    </source>
</evidence>
<dbReference type="AlphaFoldDB" id="A0A9X3N0U5"/>
<feature type="domain" description="Thioredoxin" evidence="7">
    <location>
        <begin position="263"/>
        <end position="408"/>
    </location>
</feature>
<name>A0A9X3N0U5_9ACTN</name>
<feature type="transmembrane region" description="Helical" evidence="6">
    <location>
        <begin position="114"/>
        <end position="138"/>
    </location>
</feature>
<dbReference type="GO" id="GO:0017004">
    <property type="term" value="P:cytochrome complex assembly"/>
    <property type="evidence" value="ECO:0007669"/>
    <property type="project" value="InterPro"/>
</dbReference>
<dbReference type="Pfam" id="PF02683">
    <property type="entry name" value="DsbD_TM"/>
    <property type="match status" value="1"/>
</dbReference>
<feature type="transmembrane region" description="Helical" evidence="6">
    <location>
        <begin position="150"/>
        <end position="171"/>
    </location>
</feature>
<keyword evidence="5 6" id="KW-0472">Membrane</keyword>
<dbReference type="EMBL" id="JAPDOD010000069">
    <property type="protein sequence ID" value="MDA0166581.1"/>
    <property type="molecule type" value="Genomic_DNA"/>
</dbReference>
<evidence type="ECO:0000256" key="4">
    <source>
        <dbReference type="ARBA" id="ARBA00022989"/>
    </source>
</evidence>
<dbReference type="Pfam" id="PF17991">
    <property type="entry name" value="Thioredoxin_10"/>
    <property type="match status" value="1"/>
</dbReference>
<feature type="transmembrane region" description="Helical" evidence="6">
    <location>
        <begin position="183"/>
        <end position="203"/>
    </location>
</feature>
<keyword evidence="2" id="KW-1003">Cell membrane</keyword>
<dbReference type="Pfam" id="PF00578">
    <property type="entry name" value="AhpC-TSA"/>
    <property type="match status" value="1"/>
</dbReference>
<dbReference type="GO" id="GO:0016491">
    <property type="term" value="F:oxidoreductase activity"/>
    <property type="evidence" value="ECO:0007669"/>
    <property type="project" value="InterPro"/>
</dbReference>
<dbReference type="Gene3D" id="2.60.120.260">
    <property type="entry name" value="Galactose-binding domain-like"/>
    <property type="match status" value="1"/>
</dbReference>